<dbReference type="EMBL" id="DS027694">
    <property type="protein sequence ID" value="EAW20397.1"/>
    <property type="molecule type" value="Genomic_DNA"/>
</dbReference>
<evidence type="ECO:0000256" key="1">
    <source>
        <dbReference type="PIRNR" id="PIRNR029171"/>
    </source>
</evidence>
<dbReference type="GO" id="GO:0016042">
    <property type="term" value="P:lipid catabolic process"/>
    <property type="evidence" value="ECO:0007669"/>
    <property type="project" value="UniProtKB-UniRule"/>
</dbReference>
<name>A1DC07_NEOFI</name>
<keyword evidence="3" id="KW-1185">Reference proteome</keyword>
<comment type="similarity">
    <text evidence="1">Belongs to the AB hydrolase superfamily. Lipase family.</text>
</comment>
<dbReference type="GO" id="GO:0004806">
    <property type="term" value="F:triacylglycerol lipase activity"/>
    <property type="evidence" value="ECO:0007669"/>
    <property type="project" value="UniProtKB-UniRule"/>
</dbReference>
<keyword evidence="1" id="KW-0732">Signal</keyword>
<dbReference type="AlphaFoldDB" id="A1DC07"/>
<dbReference type="PIRSF" id="PIRSF029171">
    <property type="entry name" value="Esterase_LipA"/>
    <property type="match status" value="1"/>
</dbReference>
<organism evidence="2 3">
    <name type="scientific">Neosartorya fischeri (strain ATCC 1020 / DSM 3700 / CBS 544.65 / FGSC A1164 / JCM 1740 / NRRL 181 / WB 181)</name>
    <name type="common">Aspergillus fischerianus</name>
    <dbReference type="NCBI Taxonomy" id="331117"/>
    <lineage>
        <taxon>Eukaryota</taxon>
        <taxon>Fungi</taxon>
        <taxon>Dikarya</taxon>
        <taxon>Ascomycota</taxon>
        <taxon>Pezizomycotina</taxon>
        <taxon>Eurotiomycetes</taxon>
        <taxon>Eurotiomycetidae</taxon>
        <taxon>Eurotiales</taxon>
        <taxon>Aspergillaceae</taxon>
        <taxon>Aspergillus</taxon>
        <taxon>Aspergillus subgen. Fumigati</taxon>
    </lineage>
</organism>
<dbReference type="eggNOG" id="ENOG502R6T5">
    <property type="taxonomic scope" value="Eukaryota"/>
</dbReference>
<dbReference type="PANTHER" id="PTHR34853:SF1">
    <property type="entry name" value="LIPASE 5"/>
    <property type="match status" value="1"/>
</dbReference>
<dbReference type="PROSITE" id="PS51257">
    <property type="entry name" value="PROKAR_LIPOPROTEIN"/>
    <property type="match status" value="1"/>
</dbReference>
<dbReference type="GeneID" id="4588406"/>
<evidence type="ECO:0000313" key="3">
    <source>
        <dbReference type="Proteomes" id="UP000006702"/>
    </source>
</evidence>
<dbReference type="KEGG" id="nfi:NFIA_100340"/>
<reference evidence="3" key="1">
    <citation type="journal article" date="2008" name="PLoS Genet.">
        <title>Genomic islands in the pathogenic filamentous fungus Aspergillus fumigatus.</title>
        <authorList>
            <person name="Fedorova N.D."/>
            <person name="Khaldi N."/>
            <person name="Joardar V.S."/>
            <person name="Maiti R."/>
            <person name="Amedeo P."/>
            <person name="Anderson M.J."/>
            <person name="Crabtree J."/>
            <person name="Silva J.C."/>
            <person name="Badger J.H."/>
            <person name="Albarraq A."/>
            <person name="Angiuoli S."/>
            <person name="Bussey H."/>
            <person name="Bowyer P."/>
            <person name="Cotty P.J."/>
            <person name="Dyer P.S."/>
            <person name="Egan A."/>
            <person name="Galens K."/>
            <person name="Fraser-Liggett C.M."/>
            <person name="Haas B.J."/>
            <person name="Inman J.M."/>
            <person name="Kent R."/>
            <person name="Lemieux S."/>
            <person name="Malavazi I."/>
            <person name="Orvis J."/>
            <person name="Roemer T."/>
            <person name="Ronning C.M."/>
            <person name="Sundaram J.P."/>
            <person name="Sutton G."/>
            <person name="Turner G."/>
            <person name="Venter J.C."/>
            <person name="White O.R."/>
            <person name="Whitty B.R."/>
            <person name="Youngman P."/>
            <person name="Wolfe K.H."/>
            <person name="Goldman G.H."/>
            <person name="Wortman J.R."/>
            <person name="Jiang B."/>
            <person name="Denning D.W."/>
            <person name="Nierman W.C."/>
        </authorList>
    </citation>
    <scope>NUCLEOTIDE SEQUENCE [LARGE SCALE GENOMIC DNA]</scope>
    <source>
        <strain evidence="3">ATCC 1020 / DSM 3700 / CBS 544.65 / FGSC A1164 / JCM 1740 / NRRL 181 / WB 181</strain>
    </source>
</reference>
<dbReference type="HOGENOM" id="CLU_029538_1_0_1"/>
<dbReference type="OMA" id="RTYPTGH"/>
<evidence type="ECO:0000313" key="2">
    <source>
        <dbReference type="EMBL" id="EAW20397.1"/>
    </source>
</evidence>
<dbReference type="Proteomes" id="UP000006702">
    <property type="component" value="Unassembled WGS sequence"/>
</dbReference>
<gene>
    <name evidence="2" type="ORF">NFIA_100340</name>
</gene>
<dbReference type="OrthoDB" id="5382058at2759"/>
<dbReference type="InterPro" id="IPR029058">
    <property type="entry name" value="AB_hydrolase_fold"/>
</dbReference>
<feature type="chain" id="PRO_5013434218" evidence="1">
    <location>
        <begin position="18"/>
        <end position="454"/>
    </location>
</feature>
<dbReference type="STRING" id="331117.A1DC07"/>
<accession>A1DC07</accession>
<dbReference type="InterPro" id="IPR005152">
    <property type="entry name" value="Lipase_secreted"/>
</dbReference>
<dbReference type="SUPFAM" id="SSF53474">
    <property type="entry name" value="alpha/beta-Hydrolases"/>
    <property type="match status" value="1"/>
</dbReference>
<feature type="signal peptide" evidence="1">
    <location>
        <begin position="1"/>
        <end position="17"/>
    </location>
</feature>
<sequence>MRSAVAALLLAAATVSACRTEQASNFPVSPEVAAQYGCGKTCQESLNQTNSKDLDDFDTPFDFDFYATANNFSNSKPGDLLKLHPVDPDLLDLPGGVATYKIQYTSVDLDNSTVPATAFVAFPFVQRGGPFKLVAFAHGTSGVFRACAPSTSSSLYDYDTLIPLLFSGYAVVGTDYAGLGNNYTSHKYISARANANDVYWSTIAARKAFPHRLSEKWVSIGHSQGGGASWKLSEHELVQTNESGYLGGVAIAPNTHIYDAVVEEMDNLEGSSAEESQNSGAFSYIPSVYFALRAVFPNYTATWLSDVARKRIELGEHAQLCATALPAVMQGLNFSQVITKVDPSGLAPIKEFQDMNAPAQGDKAARPLLVISGANDTTVRPALVKKAYKKSCEAGNIVRLSSYPGLEHSPVFGASAPEWLEFINNLFHGRGLSNCSMETVRPFDARHANFPEEE</sequence>
<protein>
    <submittedName>
        <fullName evidence="2">Uncharacterized protein</fullName>
    </submittedName>
</protein>
<dbReference type="RefSeq" id="XP_001262294.1">
    <property type="nucleotide sequence ID" value="XM_001262293.1"/>
</dbReference>
<dbReference type="VEuPathDB" id="FungiDB:NFIA_100340"/>
<proteinExistence type="inferred from homology"/>
<dbReference type="Gene3D" id="3.40.50.1820">
    <property type="entry name" value="alpha/beta hydrolase"/>
    <property type="match status" value="2"/>
</dbReference>
<dbReference type="PANTHER" id="PTHR34853">
    <property type="match status" value="1"/>
</dbReference>